<dbReference type="AlphaFoldDB" id="A0A507QW70"/>
<evidence type="ECO:0000313" key="3">
    <source>
        <dbReference type="Proteomes" id="UP000319663"/>
    </source>
</evidence>
<dbReference type="InterPro" id="IPR039970">
    <property type="entry name" value="TF_Grauzone"/>
</dbReference>
<feature type="region of interest" description="Disordered" evidence="1">
    <location>
        <begin position="204"/>
        <end position="274"/>
    </location>
</feature>
<protein>
    <recommendedName>
        <fullName evidence="4">C2H2-type domain-containing protein</fullName>
    </recommendedName>
</protein>
<dbReference type="Proteomes" id="UP000319663">
    <property type="component" value="Unassembled WGS sequence"/>
</dbReference>
<gene>
    <name evidence="2" type="ORF">MPDQ_007308</name>
</gene>
<proteinExistence type="predicted"/>
<keyword evidence="3" id="KW-1185">Reference proteome</keyword>
<feature type="compositionally biased region" description="Polar residues" evidence="1">
    <location>
        <begin position="322"/>
        <end position="337"/>
    </location>
</feature>
<dbReference type="PANTHER" id="PTHR23225:SF2">
    <property type="entry name" value="AT09679P-RELATED"/>
    <property type="match status" value="1"/>
</dbReference>
<dbReference type="OrthoDB" id="5388486at2759"/>
<evidence type="ECO:0008006" key="4">
    <source>
        <dbReference type="Google" id="ProtNLM"/>
    </source>
</evidence>
<reference evidence="2 3" key="1">
    <citation type="submission" date="2019-06" db="EMBL/GenBank/DDBJ databases">
        <title>Wine fermentation using esterase from Monascus purpureus.</title>
        <authorList>
            <person name="Geng C."/>
            <person name="Zhang Y."/>
        </authorList>
    </citation>
    <scope>NUCLEOTIDE SEQUENCE [LARGE SCALE GENOMIC DNA]</scope>
    <source>
        <strain evidence="2">HQ1</strain>
    </source>
</reference>
<feature type="compositionally biased region" description="Basic residues" evidence="1">
    <location>
        <begin position="237"/>
        <end position="247"/>
    </location>
</feature>
<dbReference type="EMBL" id="VIFY01000075">
    <property type="protein sequence ID" value="TQB71727.1"/>
    <property type="molecule type" value="Genomic_DNA"/>
</dbReference>
<name>A0A507QW70_MONPU</name>
<dbReference type="PANTHER" id="PTHR23225">
    <property type="entry name" value="ZINC FINGER PROTEIN"/>
    <property type="match status" value="1"/>
</dbReference>
<evidence type="ECO:0000313" key="2">
    <source>
        <dbReference type="EMBL" id="TQB71727.1"/>
    </source>
</evidence>
<evidence type="ECO:0000256" key="1">
    <source>
        <dbReference type="SAM" id="MobiDB-lite"/>
    </source>
</evidence>
<feature type="region of interest" description="Disordered" evidence="1">
    <location>
        <begin position="322"/>
        <end position="381"/>
    </location>
</feature>
<feature type="compositionally biased region" description="Polar residues" evidence="1">
    <location>
        <begin position="261"/>
        <end position="274"/>
    </location>
</feature>
<feature type="compositionally biased region" description="Basic and acidic residues" evidence="1">
    <location>
        <begin position="343"/>
        <end position="353"/>
    </location>
</feature>
<comment type="caution">
    <text evidence="2">The sequence shown here is derived from an EMBL/GenBank/DDBJ whole genome shotgun (WGS) entry which is preliminary data.</text>
</comment>
<dbReference type="GO" id="GO:0003700">
    <property type="term" value="F:DNA-binding transcription factor activity"/>
    <property type="evidence" value="ECO:0007669"/>
    <property type="project" value="InterPro"/>
</dbReference>
<sequence length="470" mass="52886">MDHFQHSTFLEFPYTHVHPFSGSYLDSDATQTMDTNQTEKAVGHSHHCTLDSVGNGGYIFSDASNSLHMAGKSTTHDQVLLQRIKHSPNGIDLHYALNSDDFMPAYRIGGFPGGDMRELAHGLPFLDGYSMSSGGWNRASILPSSPPYSESDASLSPRSSYLDSATCYPPLDGRYYDEPDQMYQTPDYSVALCQVQSHPDMASDISTVGECNNTGETESSKVSAISNTQTPPESLVKHGRMSRRSKSGRPSPNRVVKKRQSSSPKIATNSNNQSPTRVFTCSFSHYGCPSVFVSKNEWKRHVTSQHLQLGFYRCDVGACNVRNQRPPSPTSTTSNKGSPKARHTNDFNRKDLFTQHQRRMHAPWLGSSTRQPASQKERNDFERSLEQVRRRCWHEQRRPPAQSQCGFCAMFFSGPRSWDERMEHVGRHFERDKAGAVEKEDVLLREWAIHEGVIRLGEDGELKLTYLLES</sequence>
<feature type="compositionally biased region" description="Polar residues" evidence="1">
    <location>
        <begin position="204"/>
        <end position="232"/>
    </location>
</feature>
<organism evidence="2 3">
    <name type="scientific">Monascus purpureus</name>
    <name type="common">Red mold</name>
    <name type="synonym">Monascus anka</name>
    <dbReference type="NCBI Taxonomy" id="5098"/>
    <lineage>
        <taxon>Eukaryota</taxon>
        <taxon>Fungi</taxon>
        <taxon>Dikarya</taxon>
        <taxon>Ascomycota</taxon>
        <taxon>Pezizomycotina</taxon>
        <taxon>Eurotiomycetes</taxon>
        <taxon>Eurotiomycetidae</taxon>
        <taxon>Eurotiales</taxon>
        <taxon>Aspergillaceae</taxon>
        <taxon>Monascus</taxon>
    </lineage>
</organism>
<accession>A0A507QW70</accession>